<dbReference type="InterPro" id="IPR029063">
    <property type="entry name" value="SAM-dependent_MTases_sf"/>
</dbReference>
<keyword evidence="2" id="KW-1185">Reference proteome</keyword>
<proteinExistence type="predicted"/>
<reference evidence="1 2" key="1">
    <citation type="submission" date="2024-01" db="EMBL/GenBank/DDBJ databases">
        <title>Draft genome sequence of Gordonia sp. LSe1-13.</title>
        <authorList>
            <person name="Suphannarot A."/>
            <person name="Mingma R."/>
        </authorList>
    </citation>
    <scope>NUCLEOTIDE SEQUENCE [LARGE SCALE GENOMIC DNA]</scope>
    <source>
        <strain evidence="1 2">LSe1-13</strain>
    </source>
</reference>
<dbReference type="CDD" id="cd02440">
    <property type="entry name" value="AdoMet_MTases"/>
    <property type="match status" value="1"/>
</dbReference>
<dbReference type="RefSeq" id="WP_330435924.1">
    <property type="nucleotide sequence ID" value="NZ_JAZDUF010000008.1"/>
</dbReference>
<comment type="caution">
    <text evidence="1">The sequence shown here is derived from an EMBL/GenBank/DDBJ whole genome shotgun (WGS) entry which is preliminary data.</text>
</comment>
<dbReference type="SUPFAM" id="SSF53335">
    <property type="entry name" value="S-adenosyl-L-methionine-dependent methyltransferases"/>
    <property type="match status" value="1"/>
</dbReference>
<gene>
    <name evidence="1" type="ORF">VZC37_22350</name>
</gene>
<organism evidence="1 2">
    <name type="scientific">Gordonia sesuvii</name>
    <dbReference type="NCBI Taxonomy" id="3116777"/>
    <lineage>
        <taxon>Bacteria</taxon>
        <taxon>Bacillati</taxon>
        <taxon>Actinomycetota</taxon>
        <taxon>Actinomycetes</taxon>
        <taxon>Mycobacteriales</taxon>
        <taxon>Gordoniaceae</taxon>
        <taxon>Gordonia</taxon>
    </lineage>
</organism>
<dbReference type="EMBL" id="JAZDUF010000008">
    <property type="protein sequence ID" value="MEE3853095.1"/>
    <property type="molecule type" value="Genomic_DNA"/>
</dbReference>
<accession>A0ABU7MJ02</accession>
<protein>
    <submittedName>
        <fullName evidence="1">Methionine biosynthesis protein MetW</fullName>
    </submittedName>
</protein>
<evidence type="ECO:0000313" key="2">
    <source>
        <dbReference type="Proteomes" id="UP001347146"/>
    </source>
</evidence>
<dbReference type="Proteomes" id="UP001347146">
    <property type="component" value="Unassembled WGS sequence"/>
</dbReference>
<dbReference type="Gene3D" id="3.40.50.150">
    <property type="entry name" value="Vaccinia Virus protein VP39"/>
    <property type="match status" value="1"/>
</dbReference>
<sequence>MISDSLSGPNPFDAMFASRHTVLRSADGELRRWPVNRWCGVEDVDAVEAESVDHEFDTRIADRCRGATIDLGCGPGRLVDVLVARRMIALGVDSSTVAVSMARRRGITVLLRDIHGPLPGEGRWTTALLIDGNVGIGGAPERVLARAAELVHRGGTIVVEIDPAVEHVEYETVRVEGDEYASSWFPWARIGLLGAENLSGCCGLRIAGTWEHGGRQIVEMSRP</sequence>
<name>A0ABU7MJ02_9ACTN</name>
<evidence type="ECO:0000313" key="1">
    <source>
        <dbReference type="EMBL" id="MEE3853095.1"/>
    </source>
</evidence>